<evidence type="ECO:0000313" key="2">
    <source>
        <dbReference type="Proteomes" id="UP000199337"/>
    </source>
</evidence>
<evidence type="ECO:0000313" key="1">
    <source>
        <dbReference type="EMBL" id="SFH05873.1"/>
    </source>
</evidence>
<evidence type="ECO:0008006" key="3">
    <source>
        <dbReference type="Google" id="ProtNLM"/>
    </source>
</evidence>
<sequence length="161" mass="17936">MPLICILTLLVIAAAILIGTAAYRPTLVVRDAESGKELVLGSISEGDAFDLDFIHSVDILPVQDHFVYKNKELYLMQTKCLSFGAGLGYMGQGTLQEKGKWSEIDNMNRRVGALPLRVGTIADHTIVYKGRKYRLSDYFTPKSLVKVGVERKRNFLWGNGK</sequence>
<dbReference type="EMBL" id="FOOX01000015">
    <property type="protein sequence ID" value="SFH05873.1"/>
    <property type="molecule type" value="Genomic_DNA"/>
</dbReference>
<protein>
    <recommendedName>
        <fullName evidence="3">DUF1850 domain-containing protein</fullName>
    </recommendedName>
</protein>
<dbReference type="InterPro" id="IPR015001">
    <property type="entry name" value="DUF1850"/>
</dbReference>
<accession>A0A1I2WX61</accession>
<gene>
    <name evidence="1" type="ORF">SAMN05660649_03662</name>
</gene>
<proteinExistence type="predicted"/>
<organism evidence="1 2">
    <name type="scientific">Desulfotruncus arcticus DSM 17038</name>
    <dbReference type="NCBI Taxonomy" id="1121424"/>
    <lineage>
        <taxon>Bacteria</taxon>
        <taxon>Bacillati</taxon>
        <taxon>Bacillota</taxon>
        <taxon>Clostridia</taxon>
        <taxon>Eubacteriales</taxon>
        <taxon>Desulfallaceae</taxon>
        <taxon>Desulfotruncus</taxon>
    </lineage>
</organism>
<reference evidence="2" key="1">
    <citation type="submission" date="2016-10" db="EMBL/GenBank/DDBJ databases">
        <authorList>
            <person name="Varghese N."/>
            <person name="Submissions S."/>
        </authorList>
    </citation>
    <scope>NUCLEOTIDE SEQUENCE [LARGE SCALE GENOMIC DNA]</scope>
    <source>
        <strain evidence="2">DSM 17038</strain>
    </source>
</reference>
<dbReference type="Proteomes" id="UP000199337">
    <property type="component" value="Unassembled WGS sequence"/>
</dbReference>
<dbReference type="STRING" id="341036.SAMN05660649_03662"/>
<keyword evidence="2" id="KW-1185">Reference proteome</keyword>
<dbReference type="AlphaFoldDB" id="A0A1I2WX61"/>
<name>A0A1I2WX61_9FIRM</name>
<dbReference type="Pfam" id="PF08905">
    <property type="entry name" value="DUF1850"/>
    <property type="match status" value="1"/>
</dbReference>